<dbReference type="InterPro" id="IPR056517">
    <property type="entry name" value="INTS7_HB"/>
</dbReference>
<dbReference type="Pfam" id="PF24436">
    <property type="entry name" value="INTS7_N"/>
    <property type="match status" value="1"/>
</dbReference>
<evidence type="ECO:0000313" key="11">
    <source>
        <dbReference type="EMBL" id="JAS24726.1"/>
    </source>
</evidence>
<dbReference type="EMBL" id="GEDC01011357">
    <property type="protein sequence ID" value="JAS25941.1"/>
    <property type="molecule type" value="Transcribed_RNA"/>
</dbReference>
<feature type="region of interest" description="Disordered" evidence="7">
    <location>
        <begin position="1"/>
        <end position="20"/>
    </location>
</feature>
<evidence type="ECO:0000256" key="6">
    <source>
        <dbReference type="ARBA" id="ARBA00023242"/>
    </source>
</evidence>
<dbReference type="Pfam" id="PF22965">
    <property type="entry name" value="INTS7_C"/>
    <property type="match status" value="1"/>
</dbReference>
<dbReference type="AlphaFoldDB" id="A0A1B6DJT3"/>
<name>A0A1B6DJT3_9HEMI</name>
<sequence>MLGIRINPFNEGALGEPEQDANSALTELDKGLRSGRVGEQCEAIVRFPKLFEKYPFPILINSSFLKLADVFRVGNNFLRLWVLRVCQQSEKHLDKILNVDEFVRRVYSVIHSNDPVARALTLRILGSVAGIIPERQQVHHSIRRSLDSHDSVEVEAAIYAAMHFAAQSKSFAVSMCNKISQMIQGLATPAHMKLQLIPILQHMHHDTSTAAMVRLLCTDLLPKYPAQEFVLVTLKTLTQLTSATLVEISNQVELLLGYLVKDPRCKVQSLVLQCLFTLAKQGAQLWPKESVASLVKLARESPHTSLVSSALDVLIVLTKSRAVCHSHSHPDSVLMELCQETCYSSIPIIASKSIRVITQILCNSNIEELSPDWVEDCVDKVESLFLFIAYTCEGQESVLRSILHCSVGLCKVQQHLCPRFVQLIATCLVETEDRYSVLLCEALCAIGGLQDRTVSSYLPQFITKLENLNFSCDETHTDTKVMLCTLVLQSVTVGKWNEDIENCIDKVVKSVNLWASYRIARAAARYGHFQLCSQVVSLLHERVSSENLHFWLITLKEMSSGEAKLKKSGGLLERMGEAVTHYSKALAAIKAASTPSQSLIFQSEYMRLRCEMLQCLSQLVEACNCFCTAPPAAIASTVIQSTRDDLQRFGHVTNQLRKCVKQFHVCGELYCKLYQSAFDADPTSLVNIQILQHTCDLMAHNIEYVAGVHFQGDQPVLDTNVRSDCLETQLMMRSCTYASMISRSVDKSIKPISHLHIESLLKQVEVIIEGTLCMPRYFFQVLQSTSVKLAISPQPRVNGEWINVQSGSQLAVKVEGVIQHGARPGLFRSVSGVVLTLSSQLTSRPNHESKVDTGVFLRQSVVPHRDFFTGQFLLVLNSGGQHQVVVEAAVEDDAGNVWNTGPKSTLAVKAHEDTSSSRSRTSF</sequence>
<dbReference type="Pfam" id="PF24437">
    <property type="entry name" value="INTS7_HB"/>
    <property type="match status" value="1"/>
</dbReference>
<gene>
    <name evidence="11" type="ORF">g.21841</name>
    <name evidence="12" type="ORF">g.21842</name>
</gene>
<evidence type="ECO:0000259" key="9">
    <source>
        <dbReference type="Pfam" id="PF24436"/>
    </source>
</evidence>
<evidence type="ECO:0000256" key="1">
    <source>
        <dbReference type="ARBA" id="ARBA00004123"/>
    </source>
</evidence>
<dbReference type="GO" id="GO:0005737">
    <property type="term" value="C:cytoplasm"/>
    <property type="evidence" value="ECO:0007669"/>
    <property type="project" value="UniProtKB-SubCell"/>
</dbReference>
<dbReference type="InterPro" id="IPR056516">
    <property type="entry name" value="INTS7_N"/>
</dbReference>
<comment type="similarity">
    <text evidence="3">Belongs to the Integrator subunit 7 family.</text>
</comment>
<dbReference type="InterPro" id="IPR033060">
    <property type="entry name" value="INTS7"/>
</dbReference>
<protein>
    <recommendedName>
        <fullName evidence="4">Integrator complex subunit 7</fullName>
    </recommendedName>
</protein>
<dbReference type="InterPro" id="IPR054519">
    <property type="entry name" value="INTS7_C"/>
</dbReference>
<keyword evidence="6" id="KW-0539">Nucleus</keyword>
<proteinExistence type="inferred from homology"/>
<dbReference type="InterPro" id="IPR016024">
    <property type="entry name" value="ARM-type_fold"/>
</dbReference>
<dbReference type="PANTHER" id="PTHR13322:SF2">
    <property type="entry name" value="INTEGRATOR COMPLEX SUBUNIT 7"/>
    <property type="match status" value="1"/>
</dbReference>
<evidence type="ECO:0000256" key="4">
    <source>
        <dbReference type="ARBA" id="ARBA00015336"/>
    </source>
</evidence>
<evidence type="ECO:0000256" key="5">
    <source>
        <dbReference type="ARBA" id="ARBA00022490"/>
    </source>
</evidence>
<dbReference type="PANTHER" id="PTHR13322">
    <property type="entry name" value="C1ORF73 PROTEIN"/>
    <property type="match status" value="1"/>
</dbReference>
<comment type="subcellular location">
    <subcellularLocation>
        <location evidence="2">Cytoplasm</location>
    </subcellularLocation>
    <subcellularLocation>
        <location evidence="1">Nucleus</location>
    </subcellularLocation>
</comment>
<dbReference type="GO" id="GO:0032039">
    <property type="term" value="C:integrator complex"/>
    <property type="evidence" value="ECO:0007669"/>
    <property type="project" value="InterPro"/>
</dbReference>
<evidence type="ECO:0000259" key="10">
    <source>
        <dbReference type="Pfam" id="PF24437"/>
    </source>
</evidence>
<feature type="domain" description="Integrator complex subunit 7 helical bundle" evidence="10">
    <location>
        <begin position="531"/>
        <end position="705"/>
    </location>
</feature>
<dbReference type="GO" id="GO:0034472">
    <property type="term" value="P:snRNA 3'-end processing"/>
    <property type="evidence" value="ECO:0007669"/>
    <property type="project" value="TreeGrafter"/>
</dbReference>
<evidence type="ECO:0000259" key="8">
    <source>
        <dbReference type="Pfam" id="PF22965"/>
    </source>
</evidence>
<feature type="domain" description="Integrator complex subunit 7 N-terminal" evidence="9">
    <location>
        <begin position="25"/>
        <end position="528"/>
    </location>
</feature>
<feature type="domain" description="Integrator complex subunit 7 C-terminal" evidence="8">
    <location>
        <begin position="788"/>
        <end position="898"/>
    </location>
</feature>
<keyword evidence="5" id="KW-0963">Cytoplasm</keyword>
<organism evidence="12">
    <name type="scientific">Clastoptera arizonana</name>
    <name type="common">Arizona spittle bug</name>
    <dbReference type="NCBI Taxonomy" id="38151"/>
    <lineage>
        <taxon>Eukaryota</taxon>
        <taxon>Metazoa</taxon>
        <taxon>Ecdysozoa</taxon>
        <taxon>Arthropoda</taxon>
        <taxon>Hexapoda</taxon>
        <taxon>Insecta</taxon>
        <taxon>Pterygota</taxon>
        <taxon>Neoptera</taxon>
        <taxon>Paraneoptera</taxon>
        <taxon>Hemiptera</taxon>
        <taxon>Auchenorrhyncha</taxon>
        <taxon>Cercopoidea</taxon>
        <taxon>Clastopteridae</taxon>
        <taxon>Clastoptera</taxon>
    </lineage>
</organism>
<accession>A0A1B6DJT3</accession>
<evidence type="ECO:0000256" key="3">
    <source>
        <dbReference type="ARBA" id="ARBA00008565"/>
    </source>
</evidence>
<dbReference type="SUPFAM" id="SSF48371">
    <property type="entry name" value="ARM repeat"/>
    <property type="match status" value="1"/>
</dbReference>
<evidence type="ECO:0000256" key="7">
    <source>
        <dbReference type="SAM" id="MobiDB-lite"/>
    </source>
</evidence>
<dbReference type="EMBL" id="GEDC01012572">
    <property type="protein sequence ID" value="JAS24726.1"/>
    <property type="molecule type" value="Transcribed_RNA"/>
</dbReference>
<evidence type="ECO:0000313" key="12">
    <source>
        <dbReference type="EMBL" id="JAS25941.1"/>
    </source>
</evidence>
<evidence type="ECO:0000256" key="2">
    <source>
        <dbReference type="ARBA" id="ARBA00004496"/>
    </source>
</evidence>
<reference evidence="12" key="1">
    <citation type="submission" date="2015-12" db="EMBL/GenBank/DDBJ databases">
        <title>De novo transcriptome assembly of four potential Pierce s Disease insect vectors from Arizona vineyards.</title>
        <authorList>
            <person name="Tassone E.E."/>
        </authorList>
    </citation>
    <scope>NUCLEOTIDE SEQUENCE</scope>
</reference>